<keyword evidence="1" id="KW-1015">Disulfide bond</keyword>
<dbReference type="InterPro" id="IPR012334">
    <property type="entry name" value="Pectin_lyas_fold"/>
</dbReference>
<keyword evidence="2" id="KW-1133">Transmembrane helix</keyword>
<feature type="domain" description="Right handed beta helix" evidence="3">
    <location>
        <begin position="154"/>
        <end position="287"/>
    </location>
</feature>
<keyword evidence="2" id="KW-0812">Transmembrane</keyword>
<dbReference type="RefSeq" id="WP_171202868.1">
    <property type="nucleotide sequence ID" value="NZ_BAAANP010000025.1"/>
</dbReference>
<dbReference type="InterPro" id="IPR006626">
    <property type="entry name" value="PbH1"/>
</dbReference>
<dbReference type="Gene3D" id="2.160.20.10">
    <property type="entry name" value="Single-stranded right-handed beta-helix, Pectin lyase-like"/>
    <property type="match status" value="1"/>
</dbReference>
<keyword evidence="2" id="KW-0472">Membrane</keyword>
<dbReference type="EMBL" id="JABEMA010000092">
    <property type="protein sequence ID" value="NNH23038.1"/>
    <property type="molecule type" value="Genomic_DNA"/>
</dbReference>
<dbReference type="InterPro" id="IPR011050">
    <property type="entry name" value="Pectin_lyase_fold/virulence"/>
</dbReference>
<protein>
    <recommendedName>
        <fullName evidence="3">Right handed beta helix domain-containing protein</fullName>
    </recommendedName>
</protein>
<evidence type="ECO:0000313" key="4">
    <source>
        <dbReference type="EMBL" id="NNH23038.1"/>
    </source>
</evidence>
<dbReference type="InterPro" id="IPR039448">
    <property type="entry name" value="Beta_helix"/>
</dbReference>
<evidence type="ECO:0000256" key="2">
    <source>
        <dbReference type="SAM" id="Phobius"/>
    </source>
</evidence>
<dbReference type="Proteomes" id="UP000555552">
    <property type="component" value="Unassembled WGS sequence"/>
</dbReference>
<proteinExistence type="predicted"/>
<evidence type="ECO:0000313" key="5">
    <source>
        <dbReference type="Proteomes" id="UP000555552"/>
    </source>
</evidence>
<dbReference type="AlphaFoldDB" id="A0A849C004"/>
<dbReference type="PANTHER" id="PTHR31736">
    <property type="match status" value="1"/>
</dbReference>
<dbReference type="Pfam" id="PF13229">
    <property type="entry name" value="Beta_helix"/>
    <property type="match status" value="1"/>
</dbReference>
<evidence type="ECO:0000259" key="3">
    <source>
        <dbReference type="Pfam" id="PF13229"/>
    </source>
</evidence>
<sequence>MSTAAAAPPTAPGGGRPAGRRGVVVAGAALVAVLVVAGALAWVLTRPEVLRPEDFGAVGDGRADDTAALQEAMDALRPGQQLRLADGATYATSDVLVLAVDDVEVRGRAELVATDEERSSFRVESDDVVLRDLVLSTPGTTRRWSSEDQQRLLLRGTSGVEVHDVTVRGSAAAGVFVAGGSTGFLLDGVRVEDTRADGVHITQGSSDGRVVDASTQDTGDDGVAVVSYAQDGAPSRDVRIESPVVRGSAARGVSVVGGEDVVITDVDVAGTGAAGVYVATEGDPYFTTSTSDVVVDGGQVVDANTDADIDHGAVLLFDGSDEADLTAVEVRDLAVRGTRSTASRQVGVIGDQPVTGVELVDLRLEGGPADLLSAPAAEGLVVRGWTLDGDDVDPTSG</sequence>
<gene>
    <name evidence="4" type="ORF">HLB09_08025</name>
</gene>
<feature type="transmembrane region" description="Helical" evidence="2">
    <location>
        <begin position="23"/>
        <end position="44"/>
    </location>
</feature>
<evidence type="ECO:0000256" key="1">
    <source>
        <dbReference type="ARBA" id="ARBA00023157"/>
    </source>
</evidence>
<dbReference type="SUPFAM" id="SSF51126">
    <property type="entry name" value="Pectin lyase-like"/>
    <property type="match status" value="1"/>
</dbReference>
<dbReference type="SMART" id="SM00710">
    <property type="entry name" value="PbH1"/>
    <property type="match status" value="5"/>
</dbReference>
<keyword evidence="5" id="KW-1185">Reference proteome</keyword>
<organism evidence="4 5">
    <name type="scientific">Pseudokineococcus marinus</name>
    <dbReference type="NCBI Taxonomy" id="351215"/>
    <lineage>
        <taxon>Bacteria</taxon>
        <taxon>Bacillati</taxon>
        <taxon>Actinomycetota</taxon>
        <taxon>Actinomycetes</taxon>
        <taxon>Kineosporiales</taxon>
        <taxon>Kineosporiaceae</taxon>
        <taxon>Pseudokineococcus</taxon>
    </lineage>
</organism>
<comment type="caution">
    <text evidence="4">The sequence shown here is derived from an EMBL/GenBank/DDBJ whole genome shotgun (WGS) entry which is preliminary data.</text>
</comment>
<name>A0A849C004_9ACTN</name>
<accession>A0A849C004</accession>
<dbReference type="PANTHER" id="PTHR31736:SF19">
    <property type="entry name" value="PECTIN LYASE SUPERFAMILY PROTEIN-RELATED"/>
    <property type="match status" value="1"/>
</dbReference>
<reference evidence="4 5" key="1">
    <citation type="submission" date="2020-05" db="EMBL/GenBank/DDBJ databases">
        <title>MicrobeNet Type strains.</title>
        <authorList>
            <person name="Nicholson A.C."/>
        </authorList>
    </citation>
    <scope>NUCLEOTIDE SEQUENCE [LARGE SCALE GENOMIC DNA]</scope>
    <source>
        <strain evidence="4 5">JCM 14547</strain>
    </source>
</reference>